<keyword evidence="5 7" id="KW-1133">Transmembrane helix</keyword>
<evidence type="ECO:0008006" key="9">
    <source>
        <dbReference type="Google" id="ProtNLM"/>
    </source>
</evidence>
<dbReference type="GO" id="GO:0005886">
    <property type="term" value="C:plasma membrane"/>
    <property type="evidence" value="ECO:0007669"/>
    <property type="project" value="UniProtKB-SubCell"/>
</dbReference>
<sequence>MKTLPLHWKILIALVLAFATGLATNFAVEGVADKPTWFQNLHYGTKFVGTLFLNALKMVVVPLVTTSIICGIVNVGGERDFGRLGVKTLGFYAASGLFAVVTGLLCVNLFQPGEVSPELQEKMFSQVSEANEGKISGAIQNASDGFKGVLEIFLRMIPVNLVKAAAEGQLLGLIFFSLLFGFFVSKLPQKQRETQVRFWESFNSAILGITKFIIGFAPIGVFGLVTPTLMTTGTELFVVMGKFAATVLLGLAVHAFIVLPLFLKLVAKENPWDHFRAMAPALLTAFSTASSSATLPLTMD</sequence>
<dbReference type="Gene3D" id="1.10.3860.10">
    <property type="entry name" value="Sodium:dicarboxylate symporter"/>
    <property type="match status" value="1"/>
</dbReference>
<keyword evidence="2" id="KW-0813">Transport</keyword>
<dbReference type="EMBL" id="UINC01121356">
    <property type="protein sequence ID" value="SVC96462.1"/>
    <property type="molecule type" value="Genomic_DNA"/>
</dbReference>
<protein>
    <recommendedName>
        <fullName evidence="9">Dicarboxylate/amino acid:cation symporter</fullName>
    </recommendedName>
</protein>
<evidence type="ECO:0000256" key="7">
    <source>
        <dbReference type="SAM" id="Phobius"/>
    </source>
</evidence>
<proteinExistence type="predicted"/>
<keyword evidence="4 7" id="KW-0812">Transmembrane</keyword>
<reference evidence="8" key="1">
    <citation type="submission" date="2018-05" db="EMBL/GenBank/DDBJ databases">
        <authorList>
            <person name="Lanie J.A."/>
            <person name="Ng W.-L."/>
            <person name="Kazmierczak K.M."/>
            <person name="Andrzejewski T.M."/>
            <person name="Davidsen T.M."/>
            <person name="Wayne K.J."/>
            <person name="Tettelin H."/>
            <person name="Glass J.I."/>
            <person name="Rusch D."/>
            <person name="Podicherti R."/>
            <person name="Tsui H.-C.T."/>
            <person name="Winkler M.E."/>
        </authorList>
    </citation>
    <scope>NUCLEOTIDE SEQUENCE</scope>
</reference>
<dbReference type="GO" id="GO:0015293">
    <property type="term" value="F:symporter activity"/>
    <property type="evidence" value="ECO:0007669"/>
    <property type="project" value="UniProtKB-KW"/>
</dbReference>
<keyword evidence="6 7" id="KW-0472">Membrane</keyword>
<dbReference type="SUPFAM" id="SSF118215">
    <property type="entry name" value="Proton glutamate symport protein"/>
    <property type="match status" value="1"/>
</dbReference>
<comment type="subcellular location">
    <subcellularLocation>
        <location evidence="1">Cell membrane</location>
        <topology evidence="1">Multi-pass membrane protein</topology>
    </subcellularLocation>
</comment>
<dbReference type="PRINTS" id="PR00173">
    <property type="entry name" value="EDTRNSPORT"/>
</dbReference>
<evidence type="ECO:0000256" key="6">
    <source>
        <dbReference type="ARBA" id="ARBA00023136"/>
    </source>
</evidence>
<feature type="transmembrane region" description="Helical" evidence="7">
    <location>
        <begin position="164"/>
        <end position="184"/>
    </location>
</feature>
<evidence type="ECO:0000256" key="1">
    <source>
        <dbReference type="ARBA" id="ARBA00004651"/>
    </source>
</evidence>
<dbReference type="Pfam" id="PF00375">
    <property type="entry name" value="SDF"/>
    <property type="match status" value="1"/>
</dbReference>
<dbReference type="InterPro" id="IPR001991">
    <property type="entry name" value="Na-dicarboxylate_symporter"/>
</dbReference>
<feature type="transmembrane region" description="Helical" evidence="7">
    <location>
        <begin position="237"/>
        <end position="263"/>
    </location>
</feature>
<evidence type="ECO:0000256" key="3">
    <source>
        <dbReference type="ARBA" id="ARBA00022475"/>
    </source>
</evidence>
<evidence type="ECO:0000313" key="8">
    <source>
        <dbReference type="EMBL" id="SVC96462.1"/>
    </source>
</evidence>
<dbReference type="PANTHER" id="PTHR42865:SF7">
    <property type="entry name" value="PROTON_GLUTAMATE-ASPARTATE SYMPORTER"/>
    <property type="match status" value="1"/>
</dbReference>
<name>A0A382RGX0_9ZZZZ</name>
<accession>A0A382RGX0</accession>
<keyword evidence="3" id="KW-1003">Cell membrane</keyword>
<dbReference type="PANTHER" id="PTHR42865">
    <property type="entry name" value="PROTON/GLUTAMATE-ASPARTATE SYMPORTER"/>
    <property type="match status" value="1"/>
</dbReference>
<dbReference type="InterPro" id="IPR036458">
    <property type="entry name" value="Na:dicarbo_symporter_sf"/>
</dbReference>
<evidence type="ECO:0000256" key="4">
    <source>
        <dbReference type="ARBA" id="ARBA00022692"/>
    </source>
</evidence>
<feature type="transmembrane region" description="Helical" evidence="7">
    <location>
        <begin position="89"/>
        <end position="110"/>
    </location>
</feature>
<evidence type="ECO:0000256" key="2">
    <source>
        <dbReference type="ARBA" id="ARBA00022448"/>
    </source>
</evidence>
<evidence type="ECO:0000256" key="5">
    <source>
        <dbReference type="ARBA" id="ARBA00022989"/>
    </source>
</evidence>
<feature type="non-terminal residue" evidence="8">
    <location>
        <position position="300"/>
    </location>
</feature>
<dbReference type="AlphaFoldDB" id="A0A382RGX0"/>
<gene>
    <name evidence="8" type="ORF">METZ01_LOCUS349316</name>
</gene>
<organism evidence="8">
    <name type="scientific">marine metagenome</name>
    <dbReference type="NCBI Taxonomy" id="408172"/>
    <lineage>
        <taxon>unclassified sequences</taxon>
        <taxon>metagenomes</taxon>
        <taxon>ecological metagenomes</taxon>
    </lineage>
</organism>
<feature type="transmembrane region" description="Helical" evidence="7">
    <location>
        <begin position="205"/>
        <end position="225"/>
    </location>
</feature>
<feature type="transmembrane region" description="Helical" evidence="7">
    <location>
        <begin position="51"/>
        <end position="77"/>
    </location>
</feature>